<dbReference type="AlphaFoldDB" id="A0AA40D942"/>
<evidence type="ECO:0000313" key="2">
    <source>
        <dbReference type="EMBL" id="KAK0666369.1"/>
    </source>
</evidence>
<sequence>MSDKNRVYSSPPGQHYRFDSWSSRSRESQQQRMPCDKNEARERRREKERAVEEEEERRRQQRAANKGTAEKEVRFGRATIIPNNTASSRRKEDGARRRRRKPRAPEEQRSQHREGDQEPIHDRQTPTSNPNLASKARSPPQPESPPQTPEDFLASKARSPPQPESPPETPEDFLAKEEAKRIARLQRREERAAVDEEEYLRKAKRTPLSYSTTQQHDPSPSSPFASGAASSDFPEPPVLVPRHLHPQARYNDPPGFPVSHSTAPPISPVPVRVSGRMGLQQMMEEWQISPGSSVVGSSTRR</sequence>
<comment type="caution">
    <text evidence="2">The sequence shown here is derived from an EMBL/GenBank/DDBJ whole genome shotgun (WGS) entry which is preliminary data.</text>
</comment>
<evidence type="ECO:0000313" key="3">
    <source>
        <dbReference type="Proteomes" id="UP001174997"/>
    </source>
</evidence>
<dbReference type="EMBL" id="JAULSY010000089">
    <property type="protein sequence ID" value="KAK0666369.1"/>
    <property type="molecule type" value="Genomic_DNA"/>
</dbReference>
<feature type="compositionally biased region" description="Low complexity" evidence="1">
    <location>
        <begin position="217"/>
        <end position="233"/>
    </location>
</feature>
<organism evidence="2 3">
    <name type="scientific">Cercophora samala</name>
    <dbReference type="NCBI Taxonomy" id="330535"/>
    <lineage>
        <taxon>Eukaryota</taxon>
        <taxon>Fungi</taxon>
        <taxon>Dikarya</taxon>
        <taxon>Ascomycota</taxon>
        <taxon>Pezizomycotina</taxon>
        <taxon>Sordariomycetes</taxon>
        <taxon>Sordariomycetidae</taxon>
        <taxon>Sordariales</taxon>
        <taxon>Lasiosphaeriaceae</taxon>
        <taxon>Cercophora</taxon>
    </lineage>
</organism>
<feature type="compositionally biased region" description="Pro residues" evidence="1">
    <location>
        <begin position="139"/>
        <end position="148"/>
    </location>
</feature>
<reference evidence="2" key="1">
    <citation type="submission" date="2023-06" db="EMBL/GenBank/DDBJ databases">
        <title>Genome-scale phylogeny and comparative genomics of the fungal order Sordariales.</title>
        <authorList>
            <consortium name="Lawrence Berkeley National Laboratory"/>
            <person name="Hensen N."/>
            <person name="Bonometti L."/>
            <person name="Westerberg I."/>
            <person name="Brannstrom I.O."/>
            <person name="Guillou S."/>
            <person name="Cros-Aarteil S."/>
            <person name="Calhoun S."/>
            <person name="Haridas S."/>
            <person name="Kuo A."/>
            <person name="Mondo S."/>
            <person name="Pangilinan J."/>
            <person name="Riley R."/>
            <person name="Labutti K."/>
            <person name="Andreopoulos B."/>
            <person name="Lipzen A."/>
            <person name="Chen C."/>
            <person name="Yanf M."/>
            <person name="Daum C."/>
            <person name="Ng V."/>
            <person name="Clum A."/>
            <person name="Steindorff A."/>
            <person name="Ohm R."/>
            <person name="Martin F."/>
            <person name="Silar P."/>
            <person name="Natvig D."/>
            <person name="Lalanne C."/>
            <person name="Gautier V."/>
            <person name="Ament-Velasquez S.L."/>
            <person name="Kruys A."/>
            <person name="Hutchinson M.I."/>
            <person name="Powell A.J."/>
            <person name="Barry K."/>
            <person name="Miller A.N."/>
            <person name="Grigoriev I.V."/>
            <person name="Debuchy R."/>
            <person name="Gladieux P."/>
            <person name="Thoren M.H."/>
            <person name="Johannesson H."/>
        </authorList>
    </citation>
    <scope>NUCLEOTIDE SEQUENCE</scope>
    <source>
        <strain evidence="2">CBS 307.81</strain>
    </source>
</reference>
<keyword evidence="3" id="KW-1185">Reference proteome</keyword>
<evidence type="ECO:0000256" key="1">
    <source>
        <dbReference type="SAM" id="MobiDB-lite"/>
    </source>
</evidence>
<proteinExistence type="predicted"/>
<feature type="compositionally biased region" description="Basic and acidic residues" evidence="1">
    <location>
        <begin position="24"/>
        <end position="50"/>
    </location>
</feature>
<gene>
    <name evidence="2" type="ORF">QBC41DRAFT_325926</name>
</gene>
<name>A0AA40D942_9PEZI</name>
<feature type="compositionally biased region" description="Basic and acidic residues" evidence="1">
    <location>
        <begin position="173"/>
        <end position="194"/>
    </location>
</feature>
<feature type="compositionally biased region" description="Basic and acidic residues" evidence="1">
    <location>
        <begin position="103"/>
        <end position="124"/>
    </location>
</feature>
<feature type="region of interest" description="Disordered" evidence="1">
    <location>
        <begin position="1"/>
        <end position="301"/>
    </location>
</feature>
<accession>A0AA40D942</accession>
<feature type="compositionally biased region" description="Polar residues" evidence="1">
    <location>
        <begin position="289"/>
        <end position="301"/>
    </location>
</feature>
<protein>
    <submittedName>
        <fullName evidence="2">Uncharacterized protein</fullName>
    </submittedName>
</protein>
<dbReference type="Proteomes" id="UP001174997">
    <property type="component" value="Unassembled WGS sequence"/>
</dbReference>